<feature type="transmembrane region" description="Helical" evidence="6">
    <location>
        <begin position="387"/>
        <end position="409"/>
    </location>
</feature>
<evidence type="ECO:0000256" key="6">
    <source>
        <dbReference type="SAM" id="Phobius"/>
    </source>
</evidence>
<reference evidence="7 8" key="1">
    <citation type="submission" date="2019-08" db="EMBL/GenBank/DDBJ databases">
        <title>Bacillus genomes from the desert of Cuatro Cienegas, Coahuila.</title>
        <authorList>
            <person name="Olmedo-Alvarez G."/>
        </authorList>
    </citation>
    <scope>NUCLEOTIDE SEQUENCE [LARGE SCALE GENOMIC DNA]</scope>
    <source>
        <strain evidence="7 8">CH40_1T</strain>
    </source>
</reference>
<comment type="caution">
    <text evidence="7">The sequence shown here is derived from an EMBL/GenBank/DDBJ whole genome shotgun (WGS) entry which is preliminary data.</text>
</comment>
<dbReference type="InterPro" id="IPR050833">
    <property type="entry name" value="Poly_Biosynth_Transport"/>
</dbReference>
<feature type="transmembrane region" description="Helical" evidence="6">
    <location>
        <begin position="157"/>
        <end position="175"/>
    </location>
</feature>
<evidence type="ECO:0000313" key="8">
    <source>
        <dbReference type="Proteomes" id="UP000323317"/>
    </source>
</evidence>
<name>A0A5D4KFB0_9BACI</name>
<dbReference type="AlphaFoldDB" id="A0A5D4KFB0"/>
<sequence length="522" mass="56406">MSKSSFIKSTLILSAATLVSKVLGSIFRIPLQNIAGDEVLGIFSLVYPVYMVALILSVAGIPIAISKLIAEARIKNNEDDIKEIYITAGILGLLFGILSFILIYSFSSPIAAALGGPSTRLSLIVVSATLLVAPYMAVYRGFFQGYEDMRPTALSQVLEQFIRVGLILAIAYYLVSQNYSDQIVSGGVMAGSIVGAVFSLLYLRVIFNKSGLKPVSKKKYSYPAFSKWSKVILKISIPICVGAITMALLNFVDSLTIPVGLRTAGADQGNINYLYGIYGRGLALVQIATVFATSIVLPLIPLITKKLAEKDYTKTTEIIERTHRITHLVSWPAAFGLLALTLPLNLALFTDLEGSLMLAIIGFSSVFTSLTVLGTGILQGMNLAGQAAILIVAGVTIKIFSNIFLINIWGLEGAALSTLLVYMLLFILNSYFINRKIKFSFGNSNTVKIIISSVVMGLVIGLPTLLFEIENWTRMIALVYVLAAIIAGGVLYALQLILYKAISKKELLNLPIIGKMLKKASS</sequence>
<organism evidence="7 8">
    <name type="scientific">Rossellomorea vietnamensis</name>
    <dbReference type="NCBI Taxonomy" id="218284"/>
    <lineage>
        <taxon>Bacteria</taxon>
        <taxon>Bacillati</taxon>
        <taxon>Bacillota</taxon>
        <taxon>Bacilli</taxon>
        <taxon>Bacillales</taxon>
        <taxon>Bacillaceae</taxon>
        <taxon>Rossellomorea</taxon>
    </lineage>
</organism>
<evidence type="ECO:0000256" key="1">
    <source>
        <dbReference type="ARBA" id="ARBA00004651"/>
    </source>
</evidence>
<dbReference type="RefSeq" id="WP_148946222.1">
    <property type="nucleotide sequence ID" value="NZ_VTEH01000004.1"/>
</dbReference>
<dbReference type="CDD" id="cd13124">
    <property type="entry name" value="MATE_SpoVB_like"/>
    <property type="match status" value="1"/>
</dbReference>
<protein>
    <submittedName>
        <fullName evidence="7">Polysaccharide biosynthesis protein</fullName>
    </submittedName>
</protein>
<dbReference type="Proteomes" id="UP000323317">
    <property type="component" value="Unassembled WGS sequence"/>
</dbReference>
<feature type="transmembrane region" description="Helical" evidence="6">
    <location>
        <begin position="118"/>
        <end position="137"/>
    </location>
</feature>
<keyword evidence="5 6" id="KW-0472">Membrane</keyword>
<feature type="transmembrane region" description="Helical" evidence="6">
    <location>
        <begin position="446"/>
        <end position="466"/>
    </location>
</feature>
<evidence type="ECO:0000256" key="4">
    <source>
        <dbReference type="ARBA" id="ARBA00022989"/>
    </source>
</evidence>
<dbReference type="GO" id="GO:0005886">
    <property type="term" value="C:plasma membrane"/>
    <property type="evidence" value="ECO:0007669"/>
    <property type="project" value="UniProtKB-SubCell"/>
</dbReference>
<evidence type="ECO:0000256" key="2">
    <source>
        <dbReference type="ARBA" id="ARBA00022475"/>
    </source>
</evidence>
<feature type="transmembrane region" description="Helical" evidence="6">
    <location>
        <begin position="415"/>
        <end position="434"/>
    </location>
</feature>
<dbReference type="InterPro" id="IPR024923">
    <property type="entry name" value="PG_synth_SpoVB"/>
</dbReference>
<dbReference type="Pfam" id="PF01943">
    <property type="entry name" value="Polysacc_synt"/>
    <property type="match status" value="1"/>
</dbReference>
<dbReference type="PANTHER" id="PTHR30250:SF29">
    <property type="entry name" value="POLYSACCHARIDE BIOSYNTHESIS PROTEIN C-TERMINAL DOMAIN-CONTAINING PROTEIN"/>
    <property type="match status" value="1"/>
</dbReference>
<keyword evidence="4 6" id="KW-1133">Transmembrane helix</keyword>
<proteinExistence type="predicted"/>
<dbReference type="PIRSF" id="PIRSF038958">
    <property type="entry name" value="PG_synth_SpoVB"/>
    <property type="match status" value="1"/>
</dbReference>
<dbReference type="EMBL" id="VTEH01000004">
    <property type="protein sequence ID" value="TYR76004.1"/>
    <property type="molecule type" value="Genomic_DNA"/>
</dbReference>
<feature type="transmembrane region" description="Helical" evidence="6">
    <location>
        <begin position="84"/>
        <end position="106"/>
    </location>
</feature>
<evidence type="ECO:0000256" key="3">
    <source>
        <dbReference type="ARBA" id="ARBA00022692"/>
    </source>
</evidence>
<feature type="transmembrane region" description="Helical" evidence="6">
    <location>
        <begin position="355"/>
        <end position="375"/>
    </location>
</feature>
<evidence type="ECO:0000313" key="7">
    <source>
        <dbReference type="EMBL" id="TYR76004.1"/>
    </source>
</evidence>
<gene>
    <name evidence="7" type="ORF">FZC79_07575</name>
</gene>
<keyword evidence="2" id="KW-1003">Cell membrane</keyword>
<dbReference type="PANTHER" id="PTHR30250">
    <property type="entry name" value="PST FAMILY PREDICTED COLANIC ACID TRANSPORTER"/>
    <property type="match status" value="1"/>
</dbReference>
<dbReference type="InterPro" id="IPR002797">
    <property type="entry name" value="Polysacc_synth"/>
</dbReference>
<feature type="transmembrane region" description="Helical" evidence="6">
    <location>
        <begin position="325"/>
        <end position="349"/>
    </location>
</feature>
<feature type="transmembrane region" description="Helical" evidence="6">
    <location>
        <begin position="478"/>
        <end position="499"/>
    </location>
</feature>
<feature type="transmembrane region" description="Helical" evidence="6">
    <location>
        <begin position="283"/>
        <end position="304"/>
    </location>
</feature>
<evidence type="ECO:0000256" key="5">
    <source>
        <dbReference type="ARBA" id="ARBA00023136"/>
    </source>
</evidence>
<keyword evidence="3 6" id="KW-0812">Transmembrane</keyword>
<feature type="transmembrane region" description="Helical" evidence="6">
    <location>
        <begin position="40"/>
        <end position="63"/>
    </location>
</feature>
<feature type="transmembrane region" description="Helical" evidence="6">
    <location>
        <begin position="228"/>
        <end position="252"/>
    </location>
</feature>
<accession>A0A5D4KFB0</accession>
<comment type="subcellular location">
    <subcellularLocation>
        <location evidence="1">Cell membrane</location>
        <topology evidence="1">Multi-pass membrane protein</topology>
    </subcellularLocation>
</comment>
<feature type="transmembrane region" description="Helical" evidence="6">
    <location>
        <begin position="187"/>
        <end position="207"/>
    </location>
</feature>